<comment type="caution">
    <text evidence="1">The sequence shown here is derived from an EMBL/GenBank/DDBJ whole genome shotgun (WGS) entry which is preliminary data.</text>
</comment>
<dbReference type="EMBL" id="CAJFDH010000006">
    <property type="protein sequence ID" value="CAD5230207.1"/>
    <property type="molecule type" value="Genomic_DNA"/>
</dbReference>
<gene>
    <name evidence="1" type="ORF">BOKJ2_LOCUS14020</name>
</gene>
<sequence>MQAHQKPTTYEKKPLKQEQDGVLYQHNDYFGIGKERTFKSYDDLVHAIIQYEMAARVHLLRGSSNFLTANKKVNFSEETCRQFVFDRIVFKCPNHEVTKRFDSQTAARIEQFNPGQVPNYKNVKETVAFRSKNRALRKPNLEAPECQDTDAPIPKYCEDIETLISRYDCIKKPVCQPAEARASNGRGTKRRMADDGGVVAKKVLFPMGQVQSECPETPNQLYEEQASFYCQSRYIYQRAGPSQAYWNQPVSNYDSCYAQTATQQEFGQTTTSNNAYGQPAANTEFFNQNWTQYNTYGQDMYQKSQYYSHGLANPVFEETINQPAYIPPYNEYINNKENVNYANSQYVENNHWSNCSNNYVDSPTEQPLQLPVQEFEAPPLAQDQEIEAAIPPIEEEVVPDENDPPQSPQIYYDEQEMNEVGSGGADLILMALEGLY</sequence>
<dbReference type="Proteomes" id="UP000614601">
    <property type="component" value="Unassembled WGS sequence"/>
</dbReference>
<evidence type="ECO:0000313" key="1">
    <source>
        <dbReference type="EMBL" id="CAD5230207.1"/>
    </source>
</evidence>
<dbReference type="AlphaFoldDB" id="A0A811LPG7"/>
<reference evidence="1" key="1">
    <citation type="submission" date="2020-09" db="EMBL/GenBank/DDBJ databases">
        <authorList>
            <person name="Kikuchi T."/>
        </authorList>
    </citation>
    <scope>NUCLEOTIDE SEQUENCE</scope>
    <source>
        <strain evidence="1">SH1</strain>
    </source>
</reference>
<protein>
    <submittedName>
        <fullName evidence="1">Uncharacterized protein</fullName>
    </submittedName>
</protein>
<evidence type="ECO:0000313" key="2">
    <source>
        <dbReference type="Proteomes" id="UP000614601"/>
    </source>
</evidence>
<dbReference type="EMBL" id="CAJFCW020000006">
    <property type="protein sequence ID" value="CAG9127598.1"/>
    <property type="molecule type" value="Genomic_DNA"/>
</dbReference>
<accession>A0A811LPG7</accession>
<name>A0A811LPG7_9BILA</name>
<organism evidence="1 2">
    <name type="scientific">Bursaphelenchus okinawaensis</name>
    <dbReference type="NCBI Taxonomy" id="465554"/>
    <lineage>
        <taxon>Eukaryota</taxon>
        <taxon>Metazoa</taxon>
        <taxon>Ecdysozoa</taxon>
        <taxon>Nematoda</taxon>
        <taxon>Chromadorea</taxon>
        <taxon>Rhabditida</taxon>
        <taxon>Tylenchina</taxon>
        <taxon>Tylenchomorpha</taxon>
        <taxon>Aphelenchoidea</taxon>
        <taxon>Aphelenchoididae</taxon>
        <taxon>Bursaphelenchus</taxon>
    </lineage>
</organism>
<dbReference type="Proteomes" id="UP000783686">
    <property type="component" value="Unassembled WGS sequence"/>
</dbReference>
<proteinExistence type="predicted"/>
<keyword evidence="2" id="KW-1185">Reference proteome</keyword>